<dbReference type="NCBIfam" id="TIGR02250">
    <property type="entry name" value="FCP1_euk"/>
    <property type="match status" value="1"/>
</dbReference>
<comment type="function">
    <text evidence="6">This promotes the activity of RNA polymerase II.</text>
</comment>
<dbReference type="CDD" id="cd17729">
    <property type="entry name" value="BRCT_CTDP1"/>
    <property type="match status" value="1"/>
</dbReference>
<evidence type="ECO:0000256" key="1">
    <source>
        <dbReference type="ARBA" id="ARBA00004123"/>
    </source>
</evidence>
<feature type="compositionally biased region" description="Basic residues" evidence="7">
    <location>
        <begin position="125"/>
        <end position="137"/>
    </location>
</feature>
<feature type="compositionally biased region" description="Acidic residues" evidence="7">
    <location>
        <begin position="25"/>
        <end position="36"/>
    </location>
</feature>
<evidence type="ECO:0000256" key="2">
    <source>
        <dbReference type="ARBA" id="ARBA00022801"/>
    </source>
</evidence>
<dbReference type="InterPro" id="IPR001357">
    <property type="entry name" value="BRCT_dom"/>
</dbReference>
<dbReference type="Gene3D" id="3.40.50.1000">
    <property type="entry name" value="HAD superfamily/HAD-like"/>
    <property type="match status" value="1"/>
</dbReference>
<accession>A0AAX4PBD4</accession>
<protein>
    <recommendedName>
        <fullName evidence="6">RNA polymerase II C-terminal domain phosphatase-like</fullName>
        <ecNumber evidence="6">3.1.3.16</ecNumber>
    </recommendedName>
</protein>
<dbReference type="Pfam" id="PF00533">
    <property type="entry name" value="BRCT"/>
    <property type="match status" value="1"/>
</dbReference>
<dbReference type="InterPro" id="IPR036412">
    <property type="entry name" value="HAD-like_sf"/>
</dbReference>
<comment type="subcellular location">
    <subcellularLocation>
        <location evidence="1 6">Nucleus</location>
    </subcellularLocation>
</comment>
<dbReference type="InterPro" id="IPR004274">
    <property type="entry name" value="FCP1_dom"/>
</dbReference>
<dbReference type="GO" id="GO:0005634">
    <property type="term" value="C:nucleus"/>
    <property type="evidence" value="ECO:0007669"/>
    <property type="project" value="UniProtKB-SubCell"/>
</dbReference>
<keyword evidence="11" id="KW-1185">Reference proteome</keyword>
<feature type="compositionally biased region" description="Acidic residues" evidence="7">
    <location>
        <begin position="1"/>
        <end position="17"/>
    </location>
</feature>
<dbReference type="CDD" id="cd07521">
    <property type="entry name" value="HAD_FCP1-like"/>
    <property type="match status" value="1"/>
</dbReference>
<dbReference type="InterPro" id="IPR011947">
    <property type="entry name" value="FCP1_euk"/>
</dbReference>
<proteinExistence type="predicted"/>
<dbReference type="Pfam" id="PF03031">
    <property type="entry name" value="NIF"/>
    <property type="match status" value="1"/>
</dbReference>
<evidence type="ECO:0000256" key="5">
    <source>
        <dbReference type="ARBA" id="ARBA00048336"/>
    </source>
</evidence>
<evidence type="ECO:0000259" key="8">
    <source>
        <dbReference type="PROSITE" id="PS50172"/>
    </source>
</evidence>
<comment type="catalytic activity">
    <reaction evidence="5 6">
        <text>O-phospho-L-threonyl-[protein] + H2O = L-threonyl-[protein] + phosphate</text>
        <dbReference type="Rhea" id="RHEA:47004"/>
        <dbReference type="Rhea" id="RHEA-COMP:11060"/>
        <dbReference type="Rhea" id="RHEA-COMP:11605"/>
        <dbReference type="ChEBI" id="CHEBI:15377"/>
        <dbReference type="ChEBI" id="CHEBI:30013"/>
        <dbReference type="ChEBI" id="CHEBI:43474"/>
        <dbReference type="ChEBI" id="CHEBI:61977"/>
        <dbReference type="EC" id="3.1.3.16"/>
    </reaction>
</comment>
<sequence>MPSEQEDPTEPSVEQDEWFLRMLEEELEDGDEEEGAVDLTGDGDQPKRDPPPGAPAPKLPAEAEGPSGEGGAPGQGPERLAGSTPTLDKVRGGAGGEQPGASRLGQTETVAGEVASTSAATSSKRVFKRPNRARKRKAVAEAGTPRPPSAAIPSLVMNDCPPVERAASVSDTCPPHPGFLRGLCIRCGELQPAEVAQGGGRDERQSTSLRYIHTDLEVNKEYVRELKHREASRLIAQKKLSLVFDLDHTLLNSSALKDITNADLPLLHEVVSREAKSKNQGPGCTSLFVLHHIQMWTKLRPFYRKLLEECSKLFDMHVYTMGERGYAMEMVRLLDPDKSFFGDHVVSKNDSTSNSVKDLDVLIGSEKSVLILDDSPKVWHRHRANVLEIERYHYFPSSLRHFGMKGKCLLERRNDESPDCGPLSSVLKILKAVHAEYFSRPDPEASDVREILKSKKRDVLIGCKLCFSRVIPKAEEKQERHPIWRLAEEFGAVCTRFLDGSVTHLVTTSEGTEKSITAAGMGIHVVRPDWVHASAYHFSRAAEERYGIRKEEKKMRTGEAEEAEDVEEGEIVSVDKVAAAAKAN</sequence>
<dbReference type="SMART" id="SM00292">
    <property type="entry name" value="BRCT"/>
    <property type="match status" value="1"/>
</dbReference>
<dbReference type="GO" id="GO:0008420">
    <property type="term" value="F:RNA polymerase II CTD heptapeptide repeat phosphatase activity"/>
    <property type="evidence" value="ECO:0007669"/>
    <property type="project" value="UniProtKB-UniRule"/>
</dbReference>
<organism evidence="10 11">
    <name type="scientific">Chloropicon roscoffensis</name>
    <dbReference type="NCBI Taxonomy" id="1461544"/>
    <lineage>
        <taxon>Eukaryota</taxon>
        <taxon>Viridiplantae</taxon>
        <taxon>Chlorophyta</taxon>
        <taxon>Chloropicophyceae</taxon>
        <taxon>Chloropicales</taxon>
        <taxon>Chloropicaceae</taxon>
        <taxon>Chloropicon</taxon>
    </lineage>
</organism>
<dbReference type="InterPro" id="IPR036420">
    <property type="entry name" value="BRCT_dom_sf"/>
</dbReference>
<keyword evidence="2 6" id="KW-0378">Hydrolase</keyword>
<evidence type="ECO:0000256" key="4">
    <source>
        <dbReference type="ARBA" id="ARBA00047761"/>
    </source>
</evidence>
<feature type="compositionally biased region" description="Polar residues" evidence="7">
    <location>
        <begin position="104"/>
        <end position="124"/>
    </location>
</feature>
<dbReference type="EMBL" id="CP151507">
    <property type="protein sequence ID" value="WZN63255.1"/>
    <property type="molecule type" value="Genomic_DNA"/>
</dbReference>
<evidence type="ECO:0000256" key="6">
    <source>
        <dbReference type="RuleBase" id="RU366066"/>
    </source>
</evidence>
<dbReference type="InterPro" id="IPR023214">
    <property type="entry name" value="HAD_sf"/>
</dbReference>
<dbReference type="SUPFAM" id="SSF56784">
    <property type="entry name" value="HAD-like"/>
    <property type="match status" value="1"/>
</dbReference>
<evidence type="ECO:0000259" key="9">
    <source>
        <dbReference type="PROSITE" id="PS50969"/>
    </source>
</evidence>
<name>A0AAX4PBD4_9CHLO</name>
<gene>
    <name evidence="10" type="ORF">HKI87_07g48030</name>
</gene>
<dbReference type="Gene3D" id="3.40.50.10190">
    <property type="entry name" value="BRCT domain"/>
    <property type="match status" value="1"/>
</dbReference>
<comment type="catalytic activity">
    <reaction evidence="4 6">
        <text>O-phospho-L-seryl-[protein] + H2O = L-seryl-[protein] + phosphate</text>
        <dbReference type="Rhea" id="RHEA:20629"/>
        <dbReference type="Rhea" id="RHEA-COMP:9863"/>
        <dbReference type="Rhea" id="RHEA-COMP:11604"/>
        <dbReference type="ChEBI" id="CHEBI:15377"/>
        <dbReference type="ChEBI" id="CHEBI:29999"/>
        <dbReference type="ChEBI" id="CHEBI:43474"/>
        <dbReference type="ChEBI" id="CHEBI:83421"/>
        <dbReference type="EC" id="3.1.3.16"/>
    </reaction>
</comment>
<dbReference type="PANTHER" id="PTHR23081">
    <property type="entry name" value="RNA POLYMERASE II CTD PHOSPHATASE"/>
    <property type="match status" value="1"/>
</dbReference>
<dbReference type="SMART" id="SM00577">
    <property type="entry name" value="CPDc"/>
    <property type="match status" value="1"/>
</dbReference>
<dbReference type="SUPFAM" id="SSF52113">
    <property type="entry name" value="BRCT domain"/>
    <property type="match status" value="1"/>
</dbReference>
<dbReference type="AlphaFoldDB" id="A0AAX4PBD4"/>
<dbReference type="PANTHER" id="PTHR23081:SF36">
    <property type="entry name" value="RNA POLYMERASE II SUBUNIT A C-TERMINAL DOMAIN PHOSPHATASE"/>
    <property type="match status" value="1"/>
</dbReference>
<dbReference type="EC" id="3.1.3.16" evidence="6"/>
<evidence type="ECO:0000256" key="3">
    <source>
        <dbReference type="ARBA" id="ARBA00023242"/>
    </source>
</evidence>
<dbReference type="Proteomes" id="UP001472866">
    <property type="component" value="Chromosome 07"/>
</dbReference>
<reference evidence="10 11" key="1">
    <citation type="submission" date="2024-03" db="EMBL/GenBank/DDBJ databases">
        <title>Complete genome sequence of the green alga Chloropicon roscoffensis RCC1871.</title>
        <authorList>
            <person name="Lemieux C."/>
            <person name="Pombert J.-F."/>
            <person name="Otis C."/>
            <person name="Turmel M."/>
        </authorList>
    </citation>
    <scope>NUCLEOTIDE SEQUENCE [LARGE SCALE GENOMIC DNA]</scope>
    <source>
        <strain evidence="10 11">RCC1871</strain>
    </source>
</reference>
<evidence type="ECO:0000313" key="11">
    <source>
        <dbReference type="Proteomes" id="UP001472866"/>
    </source>
</evidence>
<dbReference type="InterPro" id="IPR039189">
    <property type="entry name" value="Fcp1"/>
</dbReference>
<keyword evidence="3 6" id="KW-0539">Nucleus</keyword>
<evidence type="ECO:0000313" key="10">
    <source>
        <dbReference type="EMBL" id="WZN63255.1"/>
    </source>
</evidence>
<evidence type="ECO:0000256" key="7">
    <source>
        <dbReference type="SAM" id="MobiDB-lite"/>
    </source>
</evidence>
<feature type="domain" description="BRCT" evidence="8">
    <location>
        <begin position="455"/>
        <end position="548"/>
    </location>
</feature>
<feature type="domain" description="FCP1 homology" evidence="9">
    <location>
        <begin position="235"/>
        <end position="413"/>
    </location>
</feature>
<dbReference type="PROSITE" id="PS50969">
    <property type="entry name" value="FCP1"/>
    <property type="match status" value="1"/>
</dbReference>
<dbReference type="PROSITE" id="PS50172">
    <property type="entry name" value="BRCT"/>
    <property type="match status" value="1"/>
</dbReference>
<feature type="region of interest" description="Disordered" evidence="7">
    <location>
        <begin position="1"/>
        <end position="153"/>
    </location>
</feature>